<proteinExistence type="predicted"/>
<accession>X0XE15</accession>
<protein>
    <submittedName>
        <fullName evidence="1">Uncharacterized protein</fullName>
    </submittedName>
</protein>
<evidence type="ECO:0000313" key="1">
    <source>
        <dbReference type="EMBL" id="GAG41340.1"/>
    </source>
</evidence>
<sequence length="96" mass="10344">MRFKMNRMPLQRIFMVAVAVLAIRASASGAEKPPLIAPFQTDPGERTLSANEIAALELTAAEVPEVLKVISDISGWTIIPSGKLTGKISFFAKDTT</sequence>
<feature type="non-terminal residue" evidence="1">
    <location>
        <position position="96"/>
    </location>
</feature>
<gene>
    <name evidence="1" type="ORF">S01H1_66090</name>
</gene>
<reference evidence="1" key="1">
    <citation type="journal article" date="2014" name="Front. Microbiol.">
        <title>High frequency of phylogenetically diverse reductive dehalogenase-homologous genes in deep subseafloor sedimentary metagenomes.</title>
        <authorList>
            <person name="Kawai M."/>
            <person name="Futagami T."/>
            <person name="Toyoda A."/>
            <person name="Takaki Y."/>
            <person name="Nishi S."/>
            <person name="Hori S."/>
            <person name="Arai W."/>
            <person name="Tsubouchi T."/>
            <person name="Morono Y."/>
            <person name="Uchiyama I."/>
            <person name="Ito T."/>
            <person name="Fujiyama A."/>
            <person name="Inagaki F."/>
            <person name="Takami H."/>
        </authorList>
    </citation>
    <scope>NUCLEOTIDE SEQUENCE</scope>
    <source>
        <strain evidence="1">Expedition CK06-06</strain>
    </source>
</reference>
<dbReference type="EMBL" id="BARS01043684">
    <property type="protein sequence ID" value="GAG41340.1"/>
    <property type="molecule type" value="Genomic_DNA"/>
</dbReference>
<name>X0XE15_9ZZZZ</name>
<comment type="caution">
    <text evidence="1">The sequence shown here is derived from an EMBL/GenBank/DDBJ whole genome shotgun (WGS) entry which is preliminary data.</text>
</comment>
<organism evidence="1">
    <name type="scientific">marine sediment metagenome</name>
    <dbReference type="NCBI Taxonomy" id="412755"/>
    <lineage>
        <taxon>unclassified sequences</taxon>
        <taxon>metagenomes</taxon>
        <taxon>ecological metagenomes</taxon>
    </lineage>
</organism>
<dbReference type="AlphaFoldDB" id="X0XE15"/>